<sequence>MWASQIVNYFFEKKDVVVECPAGNWLRVYWEIKTSQSKNLVTFGAPVGAFGGIAKAATTVMHTFHNNFSERKRFVALGSVATDDSHYKNSIDLGRKSTYGDIAVALINANGFLSKGLDAQNVLFAAKSAAGDVIGNL</sequence>
<organism evidence="1 2">
    <name type="scientific">Paraglaciecola arctica BSs20135</name>
    <dbReference type="NCBI Taxonomy" id="493475"/>
    <lineage>
        <taxon>Bacteria</taxon>
        <taxon>Pseudomonadati</taxon>
        <taxon>Pseudomonadota</taxon>
        <taxon>Gammaproteobacteria</taxon>
        <taxon>Alteromonadales</taxon>
        <taxon>Alteromonadaceae</taxon>
        <taxon>Paraglaciecola</taxon>
    </lineage>
</organism>
<reference evidence="1 2" key="1">
    <citation type="journal article" date="2017" name="Antonie Van Leeuwenhoek">
        <title>Rhizobium rhizosphaerae sp. nov., a novel species isolated from rice rhizosphere.</title>
        <authorList>
            <person name="Zhao J.J."/>
            <person name="Zhang J."/>
            <person name="Zhang R.J."/>
            <person name="Zhang C.W."/>
            <person name="Yin H.Q."/>
            <person name="Zhang X.X."/>
        </authorList>
    </citation>
    <scope>NUCLEOTIDE SEQUENCE [LARGE SCALE GENOMIC DNA]</scope>
    <source>
        <strain evidence="1 2">BSs20135</strain>
    </source>
</reference>
<evidence type="ECO:0000313" key="2">
    <source>
        <dbReference type="Proteomes" id="UP000006327"/>
    </source>
</evidence>
<dbReference type="EMBL" id="BAEO01000028">
    <property type="protein sequence ID" value="GAC19214.1"/>
    <property type="molecule type" value="Genomic_DNA"/>
</dbReference>
<name>K6XEZ3_9ALTE</name>
<proteinExistence type="predicted"/>
<dbReference type="AlphaFoldDB" id="K6XEZ3"/>
<keyword evidence="2" id="KW-1185">Reference proteome</keyword>
<evidence type="ECO:0000313" key="1">
    <source>
        <dbReference type="EMBL" id="GAC19214.1"/>
    </source>
</evidence>
<gene>
    <name evidence="1" type="ORF">GARC_2247</name>
</gene>
<protein>
    <submittedName>
        <fullName evidence="1">Uncharacterized protein</fullName>
    </submittedName>
</protein>
<accession>K6XEZ3</accession>
<comment type="caution">
    <text evidence="1">The sequence shown here is derived from an EMBL/GenBank/DDBJ whole genome shotgun (WGS) entry which is preliminary data.</text>
</comment>
<dbReference type="Proteomes" id="UP000006327">
    <property type="component" value="Unassembled WGS sequence"/>
</dbReference>